<dbReference type="PANTHER" id="PTHR15574">
    <property type="entry name" value="WD REPEAT DOMAIN-CONTAINING FAMILY"/>
    <property type="match status" value="1"/>
</dbReference>
<gene>
    <name evidence="3" type="ORF">ALC60_04281</name>
</gene>
<dbReference type="Proteomes" id="UP000075809">
    <property type="component" value="Unassembled WGS sequence"/>
</dbReference>
<organism evidence="3 4">
    <name type="scientific">Mycetomoellerius zeteki</name>
    <dbReference type="NCBI Taxonomy" id="64791"/>
    <lineage>
        <taxon>Eukaryota</taxon>
        <taxon>Metazoa</taxon>
        <taxon>Ecdysozoa</taxon>
        <taxon>Arthropoda</taxon>
        <taxon>Hexapoda</taxon>
        <taxon>Insecta</taxon>
        <taxon>Pterygota</taxon>
        <taxon>Neoptera</taxon>
        <taxon>Endopterygota</taxon>
        <taxon>Hymenoptera</taxon>
        <taxon>Apocrita</taxon>
        <taxon>Aculeata</taxon>
        <taxon>Formicoidea</taxon>
        <taxon>Formicidae</taxon>
        <taxon>Myrmicinae</taxon>
        <taxon>Mycetomoellerius</taxon>
    </lineage>
</organism>
<protein>
    <submittedName>
        <fullName evidence="3">DDB1-and CUL4-associated factor 8</fullName>
    </submittedName>
</protein>
<evidence type="ECO:0000256" key="2">
    <source>
        <dbReference type="ARBA" id="ARBA00022737"/>
    </source>
</evidence>
<evidence type="ECO:0000256" key="1">
    <source>
        <dbReference type="ARBA" id="ARBA00022574"/>
    </source>
</evidence>
<dbReference type="InterPro" id="IPR036322">
    <property type="entry name" value="WD40_repeat_dom_sf"/>
</dbReference>
<dbReference type="Gene3D" id="2.130.10.10">
    <property type="entry name" value="YVTN repeat-like/Quinoprotein amine dehydrogenase"/>
    <property type="match status" value="1"/>
</dbReference>
<dbReference type="GO" id="GO:0005737">
    <property type="term" value="C:cytoplasm"/>
    <property type="evidence" value="ECO:0007669"/>
    <property type="project" value="TreeGrafter"/>
</dbReference>
<dbReference type="AlphaFoldDB" id="A0A151X8J2"/>
<sequence>MSEPLAQHDGYACKLSVHPETPNEFLSTGSDGKIFSIDIRENGPNELFVLYEDERVVPLYSINSNPLNCNEFCVSGSSRYVRVYDRRNILLPLYKFCPSHLVQNEDMYVPCAIYNYSGTEILATYDNYIYLFDRLTPSSTDYAHKYSSVTNSTIDIINFFGPKSEYVIGPSYDTIVIWDKNTETIVHETYADEEGVEYFYIVNLFDN</sequence>
<dbReference type="GO" id="GO:0080008">
    <property type="term" value="C:Cul4-RING E3 ubiquitin ligase complex"/>
    <property type="evidence" value="ECO:0007669"/>
    <property type="project" value="TreeGrafter"/>
</dbReference>
<dbReference type="InterPro" id="IPR045151">
    <property type="entry name" value="DCAF8"/>
</dbReference>
<proteinExistence type="predicted"/>
<evidence type="ECO:0000313" key="4">
    <source>
        <dbReference type="Proteomes" id="UP000075809"/>
    </source>
</evidence>
<name>A0A151X8J2_9HYME</name>
<keyword evidence="4" id="KW-1185">Reference proteome</keyword>
<keyword evidence="2" id="KW-0677">Repeat</keyword>
<keyword evidence="1" id="KW-0853">WD repeat</keyword>
<reference evidence="3 4" key="1">
    <citation type="submission" date="2015-09" db="EMBL/GenBank/DDBJ databases">
        <title>Trachymyrmex zeteki WGS genome.</title>
        <authorList>
            <person name="Nygaard S."/>
            <person name="Hu H."/>
            <person name="Boomsma J."/>
            <person name="Zhang G."/>
        </authorList>
    </citation>
    <scope>NUCLEOTIDE SEQUENCE [LARGE SCALE GENOMIC DNA]</scope>
    <source>
        <strain evidence="3">Tzet28-1</strain>
        <tissue evidence="3">Whole body</tissue>
    </source>
</reference>
<accession>A0A151X8J2</accession>
<evidence type="ECO:0000313" key="3">
    <source>
        <dbReference type="EMBL" id="KYQ56682.1"/>
    </source>
</evidence>
<dbReference type="InterPro" id="IPR015943">
    <property type="entry name" value="WD40/YVTN_repeat-like_dom_sf"/>
</dbReference>
<dbReference type="EMBL" id="KQ982409">
    <property type="protein sequence ID" value="KYQ56682.1"/>
    <property type="molecule type" value="Genomic_DNA"/>
</dbReference>
<dbReference type="SUPFAM" id="SSF50978">
    <property type="entry name" value="WD40 repeat-like"/>
    <property type="match status" value="1"/>
</dbReference>
<dbReference type="STRING" id="64791.A0A151X8J2"/>
<dbReference type="PANTHER" id="PTHR15574:SF21">
    <property type="entry name" value="DDB1- AND CUL4-ASSOCIATED FACTOR 8"/>
    <property type="match status" value="1"/>
</dbReference>